<sequence length="512" mass="55505">MTKHKKLRGMIAATTAAGVLCAMPAGFAAEEQAAPAAAQAMSAAQTQVGTSTPALQSSKPIAVVRVGKKWGAVAPSGSLTIPAEYDEIASYSADAVAVRQGKTWGIVRLDGTLIVPAIYKTIQPLSADVIIVSDAKDKVGAYNTAGKQILPVENLAVGSFNDGISCVQRPDKKYVFCRRDGSLLTNDVYDAAYSFSEGLAPVKTPSGKYGFIDTTGTLVIPAAYDWAGGFQEGLSRVEIKKKIGFIDKSGTMVIQPQYRPGDVWDFQDGLAMVKEKKYRAFIDKTGAKVIQTRYSDVMPFENGLAEVRREVKVGLLGGFLTSAVSFATGVPTFGVGTDLIGEKVKRGYIDKTGAEIISTKNDYNSIFMDGVALVRVKSKWGIVDRKGAYVVEPKYKGIHFFYDDRAAVQDGDKWGFVDRTGTVVIEPKYDEVHDFTDGIAAVRQGSKSFFIDKTGRVPFLLPSTVTEIGMFNEGFAPVKINDKWGFIDHTGTVVIPPTYNEVRTHQYETDRL</sequence>
<evidence type="ECO:0000256" key="1">
    <source>
        <dbReference type="SAM" id="SignalP"/>
    </source>
</evidence>
<protein>
    <submittedName>
        <fullName evidence="2">WG repeat-containing protein</fullName>
    </submittedName>
</protein>
<gene>
    <name evidence="2" type="ORF">H1B31_02660</name>
</gene>
<dbReference type="SUPFAM" id="SSF69360">
    <property type="entry name" value="Cell wall binding repeat"/>
    <property type="match status" value="1"/>
</dbReference>
<keyword evidence="1" id="KW-0732">Signal</keyword>
<dbReference type="RefSeq" id="WP_185980797.1">
    <property type="nucleotide sequence ID" value="NZ_CP060204.1"/>
</dbReference>
<dbReference type="KEGG" id="stim:H1B31_02660"/>
<dbReference type="PANTHER" id="PTHR37841:SF1">
    <property type="entry name" value="DUF3298 DOMAIN-CONTAINING PROTEIN"/>
    <property type="match status" value="1"/>
</dbReference>
<dbReference type="PANTHER" id="PTHR37841">
    <property type="entry name" value="GLR2918 PROTEIN"/>
    <property type="match status" value="1"/>
</dbReference>
<organism evidence="2 3">
    <name type="scientific">Selenomonas timonae</name>
    <dbReference type="NCBI Taxonomy" id="2754044"/>
    <lineage>
        <taxon>Bacteria</taxon>
        <taxon>Bacillati</taxon>
        <taxon>Bacillota</taxon>
        <taxon>Negativicutes</taxon>
        <taxon>Selenomonadales</taxon>
        <taxon>Selenomonadaceae</taxon>
        <taxon>Selenomonas</taxon>
    </lineage>
</organism>
<feature type="signal peptide" evidence="1">
    <location>
        <begin position="1"/>
        <end position="28"/>
    </location>
</feature>
<dbReference type="Pfam" id="PF14903">
    <property type="entry name" value="WG_beta_rep"/>
    <property type="match status" value="8"/>
</dbReference>
<dbReference type="EMBL" id="CP060204">
    <property type="protein sequence ID" value="QNH54873.1"/>
    <property type="molecule type" value="Genomic_DNA"/>
</dbReference>
<evidence type="ECO:0000313" key="2">
    <source>
        <dbReference type="EMBL" id="QNH54873.1"/>
    </source>
</evidence>
<name>A0A7G7VL80_9FIRM</name>
<keyword evidence="3" id="KW-1185">Reference proteome</keyword>
<dbReference type="InterPro" id="IPR032774">
    <property type="entry name" value="WG_beta_rep"/>
</dbReference>
<dbReference type="AlphaFoldDB" id="A0A7G7VL80"/>
<accession>A0A7G7VL80</accession>
<proteinExistence type="predicted"/>
<feature type="chain" id="PRO_5028980454" evidence="1">
    <location>
        <begin position="29"/>
        <end position="512"/>
    </location>
</feature>
<reference evidence="2 3" key="1">
    <citation type="submission" date="2020-07" db="EMBL/GenBank/DDBJ databases">
        <title>Complete genome and description of Selenomonas timonensis sp. nov., a new bacterium isolated from a gingivitis subject.</title>
        <authorList>
            <person name="Antezack A."/>
        </authorList>
    </citation>
    <scope>NUCLEOTIDE SEQUENCE [LARGE SCALE GENOMIC DNA]</scope>
    <source>
        <strain evidence="2 3">Marseille-Q3039</strain>
    </source>
</reference>
<dbReference type="Proteomes" id="UP000515480">
    <property type="component" value="Chromosome"/>
</dbReference>
<evidence type="ECO:0000313" key="3">
    <source>
        <dbReference type="Proteomes" id="UP000515480"/>
    </source>
</evidence>